<name>N1V3V4_9MICC</name>
<evidence type="ECO:0008006" key="3">
    <source>
        <dbReference type="Google" id="ProtNLM"/>
    </source>
</evidence>
<evidence type="ECO:0000313" key="2">
    <source>
        <dbReference type="Proteomes" id="UP000010729"/>
    </source>
</evidence>
<dbReference type="RefSeq" id="WP_005268454.1">
    <property type="nucleotide sequence ID" value="NZ_ANPE02000102.1"/>
</dbReference>
<dbReference type="SUPFAM" id="SSF51182">
    <property type="entry name" value="RmlC-like cupins"/>
    <property type="match status" value="1"/>
</dbReference>
<organism evidence="1 2">
    <name type="scientific">Arthrobacter crystallopoietes BAB-32</name>
    <dbReference type="NCBI Taxonomy" id="1246476"/>
    <lineage>
        <taxon>Bacteria</taxon>
        <taxon>Bacillati</taxon>
        <taxon>Actinomycetota</taxon>
        <taxon>Actinomycetes</taxon>
        <taxon>Micrococcales</taxon>
        <taxon>Micrococcaceae</taxon>
        <taxon>Crystallibacter</taxon>
    </lineage>
</organism>
<dbReference type="Pfam" id="PF05962">
    <property type="entry name" value="HutD"/>
    <property type="match status" value="1"/>
</dbReference>
<sequence length="193" mass="20201">MLIIPFASLKPQPWRNAGGTTREIAAGGNADTPDWRLSIADLDQAGSFSAFPGLERTFMLIEGEVVELTVDGEVRRLERFRPLRFDGGSAVSCALPTGPCRALNIMVRKDAAGAGILVAELSKKQPLALAEGQFAVLLQGKAEASDGSGTQQLDVFDTVAGAASGPAQEHGVEIAGRGFAALISVFAQAHPED</sequence>
<dbReference type="CDD" id="cd20293">
    <property type="entry name" value="cupin_HutD_N"/>
    <property type="match status" value="1"/>
</dbReference>
<dbReference type="Gene3D" id="2.60.120.10">
    <property type="entry name" value="Jelly Rolls"/>
    <property type="match status" value="1"/>
</dbReference>
<dbReference type="InterPro" id="IPR011051">
    <property type="entry name" value="RmlC_Cupin_sf"/>
</dbReference>
<comment type="caution">
    <text evidence="1">The sequence shown here is derived from an EMBL/GenBank/DDBJ whole genome shotgun (WGS) entry which is preliminary data.</text>
</comment>
<dbReference type="InterPro" id="IPR010282">
    <property type="entry name" value="Uncharacterised_HutD/Ves"/>
</dbReference>
<accession>N1V3V4</accession>
<reference evidence="1 2" key="1">
    <citation type="journal article" date="2013" name="Genome Announc.">
        <title>Draft Genome Sequence of Arthrobacter crystallopoietes Strain BAB-32, Revealing Genes for Bioremediation.</title>
        <authorList>
            <person name="Joshi M.N."/>
            <person name="Pandit A.S."/>
            <person name="Sharma A."/>
            <person name="Pandya R.V."/>
            <person name="Desai S.M."/>
            <person name="Saxena A.K."/>
            <person name="Bagatharia S.B."/>
        </authorList>
    </citation>
    <scope>NUCLEOTIDE SEQUENCE [LARGE SCALE GENOMIC DNA]</scope>
    <source>
        <strain evidence="1 2">BAB-32</strain>
    </source>
</reference>
<keyword evidence="2" id="KW-1185">Reference proteome</keyword>
<gene>
    <name evidence="1" type="ORF">D477_008018</name>
</gene>
<dbReference type="PANTHER" id="PTHR37943:SF1">
    <property type="entry name" value="PROTEIN VES"/>
    <property type="match status" value="1"/>
</dbReference>
<dbReference type="EMBL" id="ANPE02000102">
    <property type="protein sequence ID" value="EMY34747.1"/>
    <property type="molecule type" value="Genomic_DNA"/>
</dbReference>
<dbReference type="InterPro" id="IPR014710">
    <property type="entry name" value="RmlC-like_jellyroll"/>
</dbReference>
<dbReference type="PANTHER" id="PTHR37943">
    <property type="entry name" value="PROTEIN VES"/>
    <property type="match status" value="1"/>
</dbReference>
<protein>
    <recommendedName>
        <fullName evidence="3">HutD family protein</fullName>
    </recommendedName>
</protein>
<dbReference type="Proteomes" id="UP000010729">
    <property type="component" value="Unassembled WGS sequence"/>
</dbReference>
<proteinExistence type="predicted"/>
<dbReference type="OrthoDB" id="9800082at2"/>
<dbReference type="AlphaFoldDB" id="N1V3V4"/>
<evidence type="ECO:0000313" key="1">
    <source>
        <dbReference type="EMBL" id="EMY34747.1"/>
    </source>
</evidence>